<sequence length="59" mass="6826">MINIEEEGCNIQRTRNYCHTYLNPGEPLNIPWNLLASHQSHLRNTISVGPDIDYNMSQL</sequence>
<name>A0A915HUT5_ROMCU</name>
<dbReference type="WBParaSite" id="nRc.2.0.1.t05130-RA">
    <property type="protein sequence ID" value="nRc.2.0.1.t05130-RA"/>
    <property type="gene ID" value="nRc.2.0.1.g05130"/>
</dbReference>
<accession>A0A915HUT5</accession>
<dbReference type="AlphaFoldDB" id="A0A915HUT5"/>
<keyword evidence="1" id="KW-1185">Reference proteome</keyword>
<evidence type="ECO:0000313" key="2">
    <source>
        <dbReference type="WBParaSite" id="nRc.2.0.1.t05130-RA"/>
    </source>
</evidence>
<reference evidence="2" key="1">
    <citation type="submission" date="2022-11" db="UniProtKB">
        <authorList>
            <consortium name="WormBaseParasite"/>
        </authorList>
    </citation>
    <scope>IDENTIFICATION</scope>
</reference>
<dbReference type="Proteomes" id="UP000887565">
    <property type="component" value="Unplaced"/>
</dbReference>
<proteinExistence type="predicted"/>
<organism evidence="1 2">
    <name type="scientific">Romanomermis culicivorax</name>
    <name type="common">Nematode worm</name>
    <dbReference type="NCBI Taxonomy" id="13658"/>
    <lineage>
        <taxon>Eukaryota</taxon>
        <taxon>Metazoa</taxon>
        <taxon>Ecdysozoa</taxon>
        <taxon>Nematoda</taxon>
        <taxon>Enoplea</taxon>
        <taxon>Dorylaimia</taxon>
        <taxon>Mermithida</taxon>
        <taxon>Mermithoidea</taxon>
        <taxon>Mermithidae</taxon>
        <taxon>Romanomermis</taxon>
    </lineage>
</organism>
<protein>
    <submittedName>
        <fullName evidence="2">Uncharacterized protein</fullName>
    </submittedName>
</protein>
<evidence type="ECO:0000313" key="1">
    <source>
        <dbReference type="Proteomes" id="UP000887565"/>
    </source>
</evidence>